<evidence type="ECO:0000313" key="2">
    <source>
        <dbReference type="Proteomes" id="UP000297245"/>
    </source>
</evidence>
<gene>
    <name evidence="1" type="ORF">K435DRAFT_852539</name>
</gene>
<proteinExistence type="predicted"/>
<evidence type="ECO:0000313" key="1">
    <source>
        <dbReference type="EMBL" id="THV02692.1"/>
    </source>
</evidence>
<dbReference type="Proteomes" id="UP000297245">
    <property type="component" value="Unassembled WGS sequence"/>
</dbReference>
<sequence length="133" mass="14304">MSLNVGGYANSSKLKTFDAIELQCATKPSKRHPSSHPRTAAKKFSSKDQLFMFWRLPFLKRNAGRPLGHSSNSKAFPLPLHPCPVKVPPAIQFELGLVDIVAEERLILAPVLIPIGSLPAGAVGISAIPGPLM</sequence>
<keyword evidence="2" id="KW-1185">Reference proteome</keyword>
<protein>
    <submittedName>
        <fullName evidence="1">Uncharacterized protein</fullName>
    </submittedName>
</protein>
<reference evidence="1 2" key="1">
    <citation type="journal article" date="2019" name="Nat. Ecol. Evol.">
        <title>Megaphylogeny resolves global patterns of mushroom evolution.</title>
        <authorList>
            <person name="Varga T."/>
            <person name="Krizsan K."/>
            <person name="Foldi C."/>
            <person name="Dima B."/>
            <person name="Sanchez-Garcia M."/>
            <person name="Sanchez-Ramirez S."/>
            <person name="Szollosi G.J."/>
            <person name="Szarkandi J.G."/>
            <person name="Papp V."/>
            <person name="Albert L."/>
            <person name="Andreopoulos W."/>
            <person name="Angelini C."/>
            <person name="Antonin V."/>
            <person name="Barry K.W."/>
            <person name="Bougher N.L."/>
            <person name="Buchanan P."/>
            <person name="Buyck B."/>
            <person name="Bense V."/>
            <person name="Catcheside P."/>
            <person name="Chovatia M."/>
            <person name="Cooper J."/>
            <person name="Damon W."/>
            <person name="Desjardin D."/>
            <person name="Finy P."/>
            <person name="Geml J."/>
            <person name="Haridas S."/>
            <person name="Hughes K."/>
            <person name="Justo A."/>
            <person name="Karasinski D."/>
            <person name="Kautmanova I."/>
            <person name="Kiss B."/>
            <person name="Kocsube S."/>
            <person name="Kotiranta H."/>
            <person name="LaButti K.M."/>
            <person name="Lechner B.E."/>
            <person name="Liimatainen K."/>
            <person name="Lipzen A."/>
            <person name="Lukacs Z."/>
            <person name="Mihaltcheva S."/>
            <person name="Morgado L.N."/>
            <person name="Niskanen T."/>
            <person name="Noordeloos M.E."/>
            <person name="Ohm R.A."/>
            <person name="Ortiz-Santana B."/>
            <person name="Ovrebo C."/>
            <person name="Racz N."/>
            <person name="Riley R."/>
            <person name="Savchenko A."/>
            <person name="Shiryaev A."/>
            <person name="Soop K."/>
            <person name="Spirin V."/>
            <person name="Szebenyi C."/>
            <person name="Tomsovsky M."/>
            <person name="Tulloss R.E."/>
            <person name="Uehling J."/>
            <person name="Grigoriev I.V."/>
            <person name="Vagvolgyi C."/>
            <person name="Papp T."/>
            <person name="Martin F.M."/>
            <person name="Miettinen O."/>
            <person name="Hibbett D.S."/>
            <person name="Nagy L.G."/>
        </authorList>
    </citation>
    <scope>NUCLEOTIDE SEQUENCE [LARGE SCALE GENOMIC DNA]</scope>
    <source>
        <strain evidence="1 2">CBS 962.96</strain>
    </source>
</reference>
<accession>A0A4S8MJ95</accession>
<name>A0A4S8MJ95_DENBC</name>
<organism evidence="1 2">
    <name type="scientific">Dendrothele bispora (strain CBS 962.96)</name>
    <dbReference type="NCBI Taxonomy" id="1314807"/>
    <lineage>
        <taxon>Eukaryota</taxon>
        <taxon>Fungi</taxon>
        <taxon>Dikarya</taxon>
        <taxon>Basidiomycota</taxon>
        <taxon>Agaricomycotina</taxon>
        <taxon>Agaricomycetes</taxon>
        <taxon>Agaricomycetidae</taxon>
        <taxon>Agaricales</taxon>
        <taxon>Agaricales incertae sedis</taxon>
        <taxon>Dendrothele</taxon>
    </lineage>
</organism>
<dbReference type="EMBL" id="ML179074">
    <property type="protein sequence ID" value="THV02692.1"/>
    <property type="molecule type" value="Genomic_DNA"/>
</dbReference>
<dbReference type="AlphaFoldDB" id="A0A4S8MJ95"/>